<dbReference type="GO" id="GO:0016226">
    <property type="term" value="P:iron-sulfur cluster assembly"/>
    <property type="evidence" value="ECO:0007669"/>
    <property type="project" value="InterPro"/>
</dbReference>
<dbReference type="AlphaFoldDB" id="A0A401JAM1"/>
<comment type="caution">
    <text evidence="3">The sequence shown here is derived from an EMBL/GenBank/DDBJ whole genome shotgun (WGS) entry which is preliminary data.</text>
</comment>
<feature type="domain" description="NIF system FeS cluster assembly NifU C-terminal" evidence="2">
    <location>
        <begin position="81"/>
        <end position="144"/>
    </location>
</feature>
<accession>A0A401JAM1</accession>
<reference evidence="3 4" key="1">
    <citation type="journal article" date="2019" name="Front. Microbiol.">
        <title>Genomes of Neutrophilic Sulfur-Oxidizing Chemolithoautotrophs Representing 9 Proteobacterial Species From 8 Genera.</title>
        <authorList>
            <person name="Watanabe T."/>
            <person name="Kojima H."/>
            <person name="Umezawa K."/>
            <person name="Hori C."/>
            <person name="Takasuka T.E."/>
            <person name="Kato Y."/>
            <person name="Fukui M."/>
        </authorList>
    </citation>
    <scope>NUCLEOTIDE SEQUENCE [LARGE SCALE GENOMIC DNA]</scope>
    <source>
        <strain evidence="3 4">TTN</strain>
    </source>
</reference>
<evidence type="ECO:0000313" key="3">
    <source>
        <dbReference type="EMBL" id="GBL44725.1"/>
    </source>
</evidence>
<protein>
    <submittedName>
        <fullName evidence="3">NifU-like domain protein</fullName>
    </submittedName>
</protein>
<dbReference type="GO" id="GO:0005506">
    <property type="term" value="F:iron ion binding"/>
    <property type="evidence" value="ECO:0007669"/>
    <property type="project" value="InterPro"/>
</dbReference>
<dbReference type="RefSeq" id="WP_189836248.1">
    <property type="nucleotide sequence ID" value="NZ_BGOW01000002.1"/>
</dbReference>
<organism evidence="3 4">
    <name type="scientific">Sulfuriferula multivorans</name>
    <dbReference type="NCBI Taxonomy" id="1559896"/>
    <lineage>
        <taxon>Bacteria</taxon>
        <taxon>Pseudomonadati</taxon>
        <taxon>Pseudomonadota</taxon>
        <taxon>Betaproteobacteria</taxon>
        <taxon>Nitrosomonadales</taxon>
        <taxon>Sulfuricellaceae</taxon>
        <taxon>Sulfuriferula</taxon>
    </lineage>
</organism>
<proteinExistence type="inferred from homology"/>
<dbReference type="InterPro" id="IPR001075">
    <property type="entry name" value="NIF_FeS_clus_asmbl_NifU_C"/>
</dbReference>
<dbReference type="Gene3D" id="3.30.300.130">
    <property type="entry name" value="Fe-S cluster assembly (FSCA)"/>
    <property type="match status" value="1"/>
</dbReference>
<dbReference type="PANTHER" id="PTHR11178">
    <property type="entry name" value="IRON-SULFUR CLUSTER SCAFFOLD PROTEIN NFU-RELATED"/>
    <property type="match status" value="1"/>
</dbReference>
<gene>
    <name evidence="3" type="ORF">SFMTTN_0526</name>
</gene>
<evidence type="ECO:0000256" key="1">
    <source>
        <dbReference type="ARBA" id="ARBA00006420"/>
    </source>
</evidence>
<evidence type="ECO:0000313" key="4">
    <source>
        <dbReference type="Proteomes" id="UP000286806"/>
    </source>
</evidence>
<name>A0A401JAM1_9PROT</name>
<dbReference type="EMBL" id="BGOW01000002">
    <property type="protein sequence ID" value="GBL44725.1"/>
    <property type="molecule type" value="Genomic_DNA"/>
</dbReference>
<dbReference type="PANTHER" id="PTHR11178:SF25">
    <property type="entry name" value="NIFU-LIKE PROTEIN 3, CHLOROPLASTIC"/>
    <property type="match status" value="1"/>
</dbReference>
<dbReference type="SUPFAM" id="SSF117916">
    <property type="entry name" value="Fe-S cluster assembly (FSCA) domain-like"/>
    <property type="match status" value="1"/>
</dbReference>
<dbReference type="GO" id="GO:0051536">
    <property type="term" value="F:iron-sulfur cluster binding"/>
    <property type="evidence" value="ECO:0007669"/>
    <property type="project" value="InterPro"/>
</dbReference>
<keyword evidence="4" id="KW-1185">Reference proteome</keyword>
<dbReference type="InterPro" id="IPR034904">
    <property type="entry name" value="FSCA_dom_sf"/>
</dbReference>
<dbReference type="Proteomes" id="UP000286806">
    <property type="component" value="Unassembled WGS sequence"/>
</dbReference>
<sequence length="147" mass="16569">MTDTTKAIPIKRYSAEELAARDREMALDDTRWYSEEELDELEERTPLLAARIAQRQARLEKLRPYQASGAAPPLTETALVQVLEEARAILLRDGGDLELVEISGTIVRVRLKGACVGCPNSMLDLKNVVEKIVRRTFPQVTEVQNTY</sequence>
<dbReference type="Pfam" id="PF01106">
    <property type="entry name" value="NifU"/>
    <property type="match status" value="1"/>
</dbReference>
<comment type="similarity">
    <text evidence="1">Belongs to the NifU family.</text>
</comment>
<evidence type="ECO:0000259" key="2">
    <source>
        <dbReference type="Pfam" id="PF01106"/>
    </source>
</evidence>